<evidence type="ECO:0000313" key="2">
    <source>
        <dbReference type="Proteomes" id="UP001144256"/>
    </source>
</evidence>
<dbReference type="SUPFAM" id="SSF53955">
    <property type="entry name" value="Lysozyme-like"/>
    <property type="match status" value="1"/>
</dbReference>
<dbReference type="InterPro" id="IPR023346">
    <property type="entry name" value="Lysozyme-like_dom_sf"/>
</dbReference>
<name>A0A9W5Y7U0_9FIRM</name>
<dbReference type="SUPFAM" id="SSF47090">
    <property type="entry name" value="PGBD-like"/>
    <property type="match status" value="1"/>
</dbReference>
<dbReference type="Gene3D" id="3.90.1720.10">
    <property type="entry name" value="endopeptidase domain like (from Nostoc punctiforme)"/>
    <property type="match status" value="1"/>
</dbReference>
<dbReference type="AlphaFoldDB" id="A0A9W5Y7U0"/>
<sequence>MNDISISMKELVDIVPKIDDMSIKISGIGNKLSSIRHSLDMDIRCRQDIGENFNAIYKELNNLAESITRSSAFVNNAVESYEEAEQRLVQSFNEIDHQAEISVNDKKDEGDSWNIIDTISKVLRSIRSFLKSSIKHISDFFDKSGEVINNKYEHKQETSIPELDGILSINNNNEYNYYVKVLQQRLNVLGYTDSEGKPLKEDGYFNYETLEVVNKFKDEKGLWNFGQYAGKVGETTWGYLFNEEKTSEINNIGEKTHVKQSTREYGNPSYKEIVDYIKNKCNEIGLPEDIGLAIAWTESGMTQFKGDNIPEANINKNSSQDWGIMQLNDRYWGDNLERIQNDWKYNIDCGLGYAYDRYNKAIQLGEKDLARATYAGYNSGSNLDRYRTESDSRDERFFKKYQTKPWEDKINIEPVDEENNKVTEQNDNNIDTKSCEDKINTESVDVETNIITDQNYYMTDTTVWNAVKPLYTYDTGERTAQVYNKLIDQFNVKTNPRYIPRDNTYCNIFAWDVSIAMGVELPRFVEVNEIGNLEDATGKAIGRNLGEHILYQNKSNYNADATELNANRLAIWLDAQGENYGWKEISPEEAQKRANQGYMTISCIDKSPDTGHVQVIRPTPDGSEYNAEKGVYLAQAGGVKAISNGLYFLEFYKKSYYKKYKFYTHD</sequence>
<dbReference type="EMBL" id="BRLB01000001">
    <property type="protein sequence ID" value="GKX28612.1"/>
    <property type="molecule type" value="Genomic_DNA"/>
</dbReference>
<dbReference type="Proteomes" id="UP001144256">
    <property type="component" value="Unassembled WGS sequence"/>
</dbReference>
<gene>
    <name evidence="1" type="ORF">SH1V18_10920</name>
</gene>
<evidence type="ECO:0000313" key="1">
    <source>
        <dbReference type="EMBL" id="GKX28612.1"/>
    </source>
</evidence>
<proteinExistence type="predicted"/>
<dbReference type="Gene3D" id="1.10.530.10">
    <property type="match status" value="1"/>
</dbReference>
<keyword evidence="2" id="KW-1185">Reference proteome</keyword>
<accession>A0A9W5Y7U0</accession>
<protein>
    <submittedName>
        <fullName evidence="1">Uncharacterized protein</fullName>
    </submittedName>
</protein>
<organism evidence="1 2">
    <name type="scientific">Vallitalea longa</name>
    <dbReference type="NCBI Taxonomy" id="2936439"/>
    <lineage>
        <taxon>Bacteria</taxon>
        <taxon>Bacillati</taxon>
        <taxon>Bacillota</taxon>
        <taxon>Clostridia</taxon>
        <taxon>Lachnospirales</taxon>
        <taxon>Vallitaleaceae</taxon>
        <taxon>Vallitalea</taxon>
    </lineage>
</organism>
<dbReference type="InterPro" id="IPR036366">
    <property type="entry name" value="PGBDSf"/>
</dbReference>
<reference evidence="1" key="1">
    <citation type="submission" date="2022-06" db="EMBL/GenBank/DDBJ databases">
        <title>Vallitalea longa sp. nov., an anaerobic bacterium isolated from marine sediment.</title>
        <authorList>
            <person name="Hirano S."/>
            <person name="Terahara T."/>
            <person name="Mori K."/>
            <person name="Hamada M."/>
            <person name="Matsumoto R."/>
            <person name="Kobayashi T."/>
        </authorList>
    </citation>
    <scope>NUCLEOTIDE SEQUENCE</scope>
    <source>
        <strain evidence="1">SH18-1</strain>
    </source>
</reference>
<dbReference type="Gene3D" id="1.10.101.10">
    <property type="entry name" value="PGBD-like superfamily/PGBD"/>
    <property type="match status" value="1"/>
</dbReference>
<comment type="caution">
    <text evidence="1">The sequence shown here is derived from an EMBL/GenBank/DDBJ whole genome shotgun (WGS) entry which is preliminary data.</text>
</comment>
<dbReference type="RefSeq" id="WP_281813081.1">
    <property type="nucleotide sequence ID" value="NZ_BRLB01000001.1"/>
</dbReference>
<dbReference type="InterPro" id="IPR036365">
    <property type="entry name" value="PGBD-like_sf"/>
</dbReference>